<protein>
    <submittedName>
        <fullName evidence="1">Uncharacterized protein</fullName>
    </submittedName>
</protein>
<dbReference type="Proteomes" id="UP001239111">
    <property type="component" value="Chromosome 3"/>
</dbReference>
<organism evidence="1 2">
    <name type="scientific">Eretmocerus hayati</name>
    <dbReference type="NCBI Taxonomy" id="131215"/>
    <lineage>
        <taxon>Eukaryota</taxon>
        <taxon>Metazoa</taxon>
        <taxon>Ecdysozoa</taxon>
        <taxon>Arthropoda</taxon>
        <taxon>Hexapoda</taxon>
        <taxon>Insecta</taxon>
        <taxon>Pterygota</taxon>
        <taxon>Neoptera</taxon>
        <taxon>Endopterygota</taxon>
        <taxon>Hymenoptera</taxon>
        <taxon>Apocrita</taxon>
        <taxon>Proctotrupomorpha</taxon>
        <taxon>Chalcidoidea</taxon>
        <taxon>Aphelinidae</taxon>
        <taxon>Aphelininae</taxon>
        <taxon>Eretmocerus</taxon>
    </lineage>
</organism>
<keyword evidence="2" id="KW-1185">Reference proteome</keyword>
<gene>
    <name evidence="1" type="ORF">QAD02_002902</name>
</gene>
<evidence type="ECO:0000313" key="1">
    <source>
        <dbReference type="EMBL" id="KAJ8671643.1"/>
    </source>
</evidence>
<dbReference type="EMBL" id="CM056743">
    <property type="protein sequence ID" value="KAJ8671643.1"/>
    <property type="molecule type" value="Genomic_DNA"/>
</dbReference>
<accession>A0ACC2NLF9</accession>
<sequence>MVAIGRREKLIKAYNCLRLQQIILTLNLNVKKIQLKRKRLRRWWVKPHIAAQQRNVFGGYNRVCQYLKLHDHEEFYRHFHIGPHNFDRIHELVRERLEKQVSGRPPISSEIRLASVLFPHWLSLAERYINLWNHPNCGGSLDATHVWIIRPPHGGSLFRNYKGFNSIVLMTLSDADRRITWYCLGDYGHLSDLSVYSVSSLCRKLENNQLGFPGPRPLPGTNIVVPHVILADPILPLGKNLMKPYSRQRRLTRREKMYNYRHSRGRMPVECQYGGLQEKWRILQQPLGFDLSVTNDLVTVILALHNYMINSSHPELPTIEPTQPNDEQMAVENYECQLNGSAIRERFADYFSVGGAGYLAWAERRIR</sequence>
<name>A0ACC2NLF9_9HYME</name>
<comment type="caution">
    <text evidence="1">The sequence shown here is derived from an EMBL/GenBank/DDBJ whole genome shotgun (WGS) entry which is preliminary data.</text>
</comment>
<reference evidence="1" key="1">
    <citation type="submission" date="2023-04" db="EMBL/GenBank/DDBJ databases">
        <title>A chromosome-level genome assembly of the parasitoid wasp Eretmocerus hayati.</title>
        <authorList>
            <person name="Zhong Y."/>
            <person name="Liu S."/>
            <person name="Liu Y."/>
        </authorList>
    </citation>
    <scope>NUCLEOTIDE SEQUENCE</scope>
    <source>
        <strain evidence="1">ZJU_SS_LIU_2023</strain>
    </source>
</reference>
<evidence type="ECO:0000313" key="2">
    <source>
        <dbReference type="Proteomes" id="UP001239111"/>
    </source>
</evidence>
<proteinExistence type="predicted"/>